<reference evidence="1 2" key="1">
    <citation type="submission" date="2010-10" db="EMBL/GenBank/DDBJ databases">
        <authorList>
            <person name="Durkin A.S."/>
            <person name="Madupu R."/>
            <person name="Torralba M."/>
            <person name="Gillis M."/>
            <person name="Methe B."/>
            <person name="Sutton G."/>
            <person name="Nelson K.E."/>
        </authorList>
    </citation>
    <scope>NUCLEOTIDE SEQUENCE [LARGE SCALE GENOMIC DNA]</scope>
    <source>
        <strain evidence="1 2">F0405</strain>
    </source>
</reference>
<dbReference type="Gene3D" id="3.90.180.10">
    <property type="entry name" value="Medium-chain alcohol dehydrogenases, catalytic domain"/>
    <property type="match status" value="1"/>
</dbReference>
<comment type="caution">
    <text evidence="1">The sequence shown here is derived from an EMBL/GenBank/DDBJ whole genome shotgun (WGS) entry which is preliminary data.</text>
</comment>
<dbReference type="EMBL" id="AEKM01000005">
    <property type="protein sequence ID" value="EFQ55694.1"/>
    <property type="molecule type" value="Genomic_DNA"/>
</dbReference>
<gene>
    <name evidence="1" type="ORF">HMPREF9626_2014</name>
</gene>
<protein>
    <submittedName>
        <fullName evidence="1">Uncharacterized protein</fullName>
    </submittedName>
</protein>
<sequence length="57" mass="6658">MVLSNQQKRVAYESCNCWIKLITHHFKLSEVEKAYDVFKHAGENHALKVIIENDISK</sequence>
<organism evidence="1 2">
    <name type="scientific">Streptococcus parasanguinis F0405</name>
    <dbReference type="NCBI Taxonomy" id="905067"/>
    <lineage>
        <taxon>Bacteria</taxon>
        <taxon>Bacillati</taxon>
        <taxon>Bacillota</taxon>
        <taxon>Bacilli</taxon>
        <taxon>Lactobacillales</taxon>
        <taxon>Streptococcaceae</taxon>
        <taxon>Streptococcus</taxon>
    </lineage>
</organism>
<name>E3CC68_STRPA</name>
<proteinExistence type="predicted"/>
<accession>E3CC68</accession>
<dbReference type="Proteomes" id="UP000003812">
    <property type="component" value="Unassembled WGS sequence"/>
</dbReference>
<evidence type="ECO:0000313" key="2">
    <source>
        <dbReference type="Proteomes" id="UP000003812"/>
    </source>
</evidence>
<dbReference type="AlphaFoldDB" id="E3CC68"/>
<evidence type="ECO:0000313" key="1">
    <source>
        <dbReference type="EMBL" id="EFQ55694.1"/>
    </source>
</evidence>